<reference evidence="3 4" key="1">
    <citation type="submission" date="2020-08" db="EMBL/GenBank/DDBJ databases">
        <title>Sequencing the genomes of 1000 actinobacteria strains.</title>
        <authorList>
            <person name="Klenk H.-P."/>
        </authorList>
    </citation>
    <scope>NUCLEOTIDE SEQUENCE [LARGE SCALE GENOMIC DNA]</scope>
    <source>
        <strain evidence="3 4">DSM 102122</strain>
    </source>
</reference>
<feature type="chain" id="PRO_5031060639" description="Peptidase S1 domain-containing protein" evidence="2">
    <location>
        <begin position="33"/>
        <end position="187"/>
    </location>
</feature>
<evidence type="ECO:0000313" key="3">
    <source>
        <dbReference type="EMBL" id="MBB5788898.1"/>
    </source>
</evidence>
<sequence length="187" mass="20108">MKRSRSIAAAVTGLIAGLLGGVLVAAPAQAQADSLTPEQETAHYWLDRGLRNMRLAQPVTESVRLSSPRTEVEATPEQLENGDPSQFSLPKLPSSVGRVFFVDADGNPRWCSGVAVTSAHRNLVATAGQCADQQLDRWVFVPGFAKNKAPYGVFVGAQSFRHYDWDVYEDSDRTAGTCATPGGWATS</sequence>
<evidence type="ECO:0000313" key="4">
    <source>
        <dbReference type="Proteomes" id="UP000542813"/>
    </source>
</evidence>
<keyword evidence="2" id="KW-0732">Signal</keyword>
<keyword evidence="4" id="KW-1185">Reference proteome</keyword>
<comment type="caution">
    <text evidence="3">The sequence shown here is derived from an EMBL/GenBank/DDBJ whole genome shotgun (WGS) entry which is preliminary data.</text>
</comment>
<accession>A0A7W9GRV5</accession>
<proteinExistence type="predicted"/>
<name>A0A7W9GRV5_9ACTN</name>
<gene>
    <name evidence="3" type="ORF">HD601_003473</name>
</gene>
<feature type="region of interest" description="Disordered" evidence="1">
    <location>
        <begin position="61"/>
        <end position="85"/>
    </location>
</feature>
<evidence type="ECO:0000256" key="1">
    <source>
        <dbReference type="SAM" id="MobiDB-lite"/>
    </source>
</evidence>
<dbReference type="SUPFAM" id="SSF50494">
    <property type="entry name" value="Trypsin-like serine proteases"/>
    <property type="match status" value="1"/>
</dbReference>
<dbReference type="RefSeq" id="WP_184823878.1">
    <property type="nucleotide sequence ID" value="NZ_JACHMM010000001.1"/>
</dbReference>
<organism evidence="3 4">
    <name type="scientific">Jiangella mangrovi</name>
    <dbReference type="NCBI Taxonomy" id="1524084"/>
    <lineage>
        <taxon>Bacteria</taxon>
        <taxon>Bacillati</taxon>
        <taxon>Actinomycetota</taxon>
        <taxon>Actinomycetes</taxon>
        <taxon>Jiangellales</taxon>
        <taxon>Jiangellaceae</taxon>
        <taxon>Jiangella</taxon>
    </lineage>
</organism>
<evidence type="ECO:0008006" key="5">
    <source>
        <dbReference type="Google" id="ProtNLM"/>
    </source>
</evidence>
<dbReference type="Gene3D" id="2.40.10.10">
    <property type="entry name" value="Trypsin-like serine proteases"/>
    <property type="match status" value="1"/>
</dbReference>
<dbReference type="Proteomes" id="UP000542813">
    <property type="component" value="Unassembled WGS sequence"/>
</dbReference>
<dbReference type="EMBL" id="JACHMM010000001">
    <property type="protein sequence ID" value="MBB5788898.1"/>
    <property type="molecule type" value="Genomic_DNA"/>
</dbReference>
<dbReference type="InterPro" id="IPR009003">
    <property type="entry name" value="Peptidase_S1_PA"/>
</dbReference>
<feature type="signal peptide" evidence="2">
    <location>
        <begin position="1"/>
        <end position="32"/>
    </location>
</feature>
<dbReference type="AlphaFoldDB" id="A0A7W9GRV5"/>
<evidence type="ECO:0000256" key="2">
    <source>
        <dbReference type="SAM" id="SignalP"/>
    </source>
</evidence>
<protein>
    <recommendedName>
        <fullName evidence="5">Peptidase S1 domain-containing protein</fullName>
    </recommendedName>
</protein>
<dbReference type="InterPro" id="IPR043504">
    <property type="entry name" value="Peptidase_S1_PA_chymotrypsin"/>
</dbReference>